<accession>L8GF51</accession>
<protein>
    <submittedName>
        <fullName evidence="2">Uncharacterized protein</fullName>
    </submittedName>
</protein>
<name>L8GF51_ACACF</name>
<dbReference type="Proteomes" id="UP000011083">
    <property type="component" value="Unassembled WGS sequence"/>
</dbReference>
<evidence type="ECO:0000313" key="3">
    <source>
        <dbReference type="Proteomes" id="UP000011083"/>
    </source>
</evidence>
<dbReference type="AlphaFoldDB" id="L8GF51"/>
<feature type="compositionally biased region" description="Polar residues" evidence="1">
    <location>
        <begin position="1"/>
        <end position="11"/>
    </location>
</feature>
<keyword evidence="3" id="KW-1185">Reference proteome</keyword>
<organism evidence="2 3">
    <name type="scientific">Acanthamoeba castellanii (strain ATCC 30010 / Neff)</name>
    <dbReference type="NCBI Taxonomy" id="1257118"/>
    <lineage>
        <taxon>Eukaryota</taxon>
        <taxon>Amoebozoa</taxon>
        <taxon>Discosea</taxon>
        <taxon>Longamoebia</taxon>
        <taxon>Centramoebida</taxon>
        <taxon>Acanthamoebidae</taxon>
        <taxon>Acanthamoeba</taxon>
    </lineage>
</organism>
<feature type="region of interest" description="Disordered" evidence="1">
    <location>
        <begin position="1"/>
        <end position="204"/>
    </location>
</feature>
<reference evidence="2 3" key="1">
    <citation type="journal article" date="2013" name="Genome Biol.">
        <title>Genome of Acanthamoeba castellanii highlights extensive lateral gene transfer and early evolution of tyrosine kinase signaling.</title>
        <authorList>
            <person name="Clarke M."/>
            <person name="Lohan A.J."/>
            <person name="Liu B."/>
            <person name="Lagkouvardos I."/>
            <person name="Roy S."/>
            <person name="Zafar N."/>
            <person name="Bertelli C."/>
            <person name="Schilde C."/>
            <person name="Kianianmomeni A."/>
            <person name="Burglin T.R."/>
            <person name="Frech C."/>
            <person name="Turcotte B."/>
            <person name="Kopec K.O."/>
            <person name="Synnott J.M."/>
            <person name="Choo C."/>
            <person name="Paponov I."/>
            <person name="Finkler A."/>
            <person name="Soon Heng Tan C."/>
            <person name="Hutchins A.P."/>
            <person name="Weinmeier T."/>
            <person name="Rattei T."/>
            <person name="Chu J.S."/>
            <person name="Gimenez G."/>
            <person name="Irimia M."/>
            <person name="Rigden D.J."/>
            <person name="Fitzpatrick D.A."/>
            <person name="Lorenzo-Morales J."/>
            <person name="Bateman A."/>
            <person name="Chiu C.H."/>
            <person name="Tang P."/>
            <person name="Hegemann P."/>
            <person name="Fromm H."/>
            <person name="Raoult D."/>
            <person name="Greub G."/>
            <person name="Miranda-Saavedra D."/>
            <person name="Chen N."/>
            <person name="Nash P."/>
            <person name="Ginger M.L."/>
            <person name="Horn M."/>
            <person name="Schaap P."/>
            <person name="Caler L."/>
            <person name="Loftus B."/>
        </authorList>
    </citation>
    <scope>NUCLEOTIDE SEQUENCE [LARGE SCALE GENOMIC DNA]</scope>
    <source>
        <strain evidence="2 3">Neff</strain>
    </source>
</reference>
<proteinExistence type="predicted"/>
<feature type="compositionally biased region" description="Acidic residues" evidence="1">
    <location>
        <begin position="170"/>
        <end position="204"/>
    </location>
</feature>
<evidence type="ECO:0000256" key="1">
    <source>
        <dbReference type="SAM" id="MobiDB-lite"/>
    </source>
</evidence>
<dbReference type="KEGG" id="acan:ACA1_134750"/>
<dbReference type="RefSeq" id="XP_004333381.1">
    <property type="nucleotide sequence ID" value="XM_004333333.1"/>
</dbReference>
<feature type="compositionally biased region" description="Low complexity" evidence="1">
    <location>
        <begin position="136"/>
        <end position="146"/>
    </location>
</feature>
<feature type="compositionally biased region" description="Basic and acidic residues" evidence="1">
    <location>
        <begin position="59"/>
        <end position="82"/>
    </location>
</feature>
<evidence type="ECO:0000313" key="2">
    <source>
        <dbReference type="EMBL" id="ELR11368.1"/>
    </source>
</evidence>
<gene>
    <name evidence="2" type="ORF">ACA1_134750</name>
</gene>
<dbReference type="EMBL" id="KB008153">
    <property type="protein sequence ID" value="ELR11368.1"/>
    <property type="molecule type" value="Genomic_DNA"/>
</dbReference>
<dbReference type="VEuPathDB" id="AmoebaDB:ACA1_134750"/>
<dbReference type="GeneID" id="14911816"/>
<sequence length="356" mass="39979">MLVSHRGQQLTKTKEEYDDDNEGTITTTSCRGGQEVSYRRRHGHDDRWFCDERDEQDQDHETEREVAFADELPRRARGDLHRATGGSSGLDSKIGDLDRRMISQSTDAAAAAAGDESGEERRRSPVSSFTAVVDITTSTSSSSSSSAARLPLVAEREDDEQVHAAALEQDQSEQDVEEDEEEEEEENEEDDEEAELVEVDEDEAERAEEVAEELAAFDAATEHLLHLLDELRDDNGRYRYRRGQVVAVAGGRSSTVIVSFPASHEMDQSAKHQRVVQKKPDARDIPRARHIILRFCDSQQSVEAKIVCKEPWGVRVEVLEERPDLSLSIGTRYWARFTGTVSLITNIPVLEAMHPC</sequence>